<keyword evidence="1" id="KW-1133">Transmembrane helix</keyword>
<evidence type="ECO:0000256" key="1">
    <source>
        <dbReference type="SAM" id="Phobius"/>
    </source>
</evidence>
<organism evidence="2 3">
    <name type="scientific">Gordonia jacobaea</name>
    <dbReference type="NCBI Taxonomy" id="122202"/>
    <lineage>
        <taxon>Bacteria</taxon>
        <taxon>Bacillati</taxon>
        <taxon>Actinomycetota</taxon>
        <taxon>Actinomycetes</taxon>
        <taxon>Mycobacteriales</taxon>
        <taxon>Gordoniaceae</taxon>
        <taxon>Gordonia</taxon>
    </lineage>
</organism>
<feature type="transmembrane region" description="Helical" evidence="1">
    <location>
        <begin position="78"/>
        <end position="101"/>
    </location>
</feature>
<dbReference type="RefSeq" id="WP_049697592.1">
    <property type="nucleotide sequence ID" value="NZ_JAQDQF010000002.1"/>
</dbReference>
<sequence>MSEPSTPRRERVVLAQRRGARRVRTRVEVREQTEVGDALVRGLMRAQLGLALRLGVTTALLIASIPLLGTVFPTLGEATIAGIRLNWLVLGVLIYPLLYLVGRVYVRIAEQAEDDFLGLIEEDTDAGVEDVTDAGVENVTDAGVEDGQSP</sequence>
<feature type="transmembrane region" description="Helical" evidence="1">
    <location>
        <begin position="50"/>
        <end position="72"/>
    </location>
</feature>
<reference evidence="2 3" key="1">
    <citation type="submission" date="2015-05" db="EMBL/GenBank/DDBJ databases">
        <title>Draft genome sequence of the bacterium Gordonia jacobaea a new member of the Gordonia genus.</title>
        <authorList>
            <person name="Jimenez-Galisteo G."/>
            <person name="Dominguez A."/>
            <person name="Munoz E."/>
            <person name="Vinas M."/>
        </authorList>
    </citation>
    <scope>NUCLEOTIDE SEQUENCE [LARGE SCALE GENOMIC DNA]</scope>
    <source>
        <strain evidence="3">mv1</strain>
    </source>
</reference>
<accession>A0ABR5IFC8</accession>
<dbReference type="Proteomes" id="UP000037247">
    <property type="component" value="Unassembled WGS sequence"/>
</dbReference>
<keyword evidence="3" id="KW-1185">Reference proteome</keyword>
<evidence type="ECO:0000313" key="3">
    <source>
        <dbReference type="Proteomes" id="UP000037247"/>
    </source>
</evidence>
<keyword evidence="1" id="KW-0472">Membrane</keyword>
<dbReference type="EMBL" id="LDTZ01000014">
    <property type="protein sequence ID" value="KNA92365.1"/>
    <property type="molecule type" value="Genomic_DNA"/>
</dbReference>
<name>A0ABR5IFC8_9ACTN</name>
<proteinExistence type="predicted"/>
<gene>
    <name evidence="2" type="ORF">ABW18_03190</name>
</gene>
<comment type="caution">
    <text evidence="2">The sequence shown here is derived from an EMBL/GenBank/DDBJ whole genome shotgun (WGS) entry which is preliminary data.</text>
</comment>
<keyword evidence="1" id="KW-0812">Transmembrane</keyword>
<protein>
    <submittedName>
        <fullName evidence="2">Membrane protein</fullName>
    </submittedName>
</protein>
<evidence type="ECO:0000313" key="2">
    <source>
        <dbReference type="EMBL" id="KNA92365.1"/>
    </source>
</evidence>